<reference evidence="2" key="2">
    <citation type="submission" date="2024-10" db="UniProtKB">
        <authorList>
            <consortium name="EnsemblProtists"/>
        </authorList>
    </citation>
    <scope>IDENTIFICATION</scope>
</reference>
<dbReference type="HOGENOM" id="CLU_853737_0_0_1"/>
<feature type="compositionally biased region" description="Basic and acidic residues" evidence="1">
    <location>
        <begin position="158"/>
        <end position="175"/>
    </location>
</feature>
<dbReference type="Proteomes" id="UP000013827">
    <property type="component" value="Unassembled WGS sequence"/>
</dbReference>
<evidence type="ECO:0000256" key="1">
    <source>
        <dbReference type="SAM" id="MobiDB-lite"/>
    </source>
</evidence>
<evidence type="ECO:0000313" key="2">
    <source>
        <dbReference type="EnsemblProtists" id="EOD16943"/>
    </source>
</evidence>
<keyword evidence="3" id="KW-1185">Reference proteome</keyword>
<accession>A0A0D3J0A8</accession>
<dbReference type="KEGG" id="ehx:EMIHUDRAFT_244650"/>
<dbReference type="GeneID" id="17263090"/>
<dbReference type="PaxDb" id="2903-EOD16943"/>
<feature type="region of interest" description="Disordered" evidence="1">
    <location>
        <begin position="137"/>
        <end position="175"/>
    </location>
</feature>
<organism evidence="2 3">
    <name type="scientific">Emiliania huxleyi (strain CCMP1516)</name>
    <dbReference type="NCBI Taxonomy" id="280463"/>
    <lineage>
        <taxon>Eukaryota</taxon>
        <taxon>Haptista</taxon>
        <taxon>Haptophyta</taxon>
        <taxon>Prymnesiophyceae</taxon>
        <taxon>Isochrysidales</taxon>
        <taxon>Noelaerhabdaceae</taxon>
        <taxon>Emiliania</taxon>
    </lineage>
</organism>
<dbReference type="RefSeq" id="XP_005769372.1">
    <property type="nucleotide sequence ID" value="XM_005769315.1"/>
</dbReference>
<dbReference type="EnsemblProtists" id="EOD16943">
    <property type="protein sequence ID" value="EOD16943"/>
    <property type="gene ID" value="EMIHUDRAFT_244650"/>
</dbReference>
<feature type="compositionally biased region" description="Low complexity" evidence="1">
    <location>
        <begin position="137"/>
        <end position="157"/>
    </location>
</feature>
<proteinExistence type="predicted"/>
<feature type="region of interest" description="Disordered" evidence="1">
    <location>
        <begin position="61"/>
        <end position="111"/>
    </location>
</feature>
<protein>
    <submittedName>
        <fullName evidence="2">Uncharacterized protein</fullName>
    </submittedName>
</protein>
<reference evidence="3" key="1">
    <citation type="journal article" date="2013" name="Nature">
        <title>Pan genome of the phytoplankton Emiliania underpins its global distribution.</title>
        <authorList>
            <person name="Read B.A."/>
            <person name="Kegel J."/>
            <person name="Klute M.J."/>
            <person name="Kuo A."/>
            <person name="Lefebvre S.C."/>
            <person name="Maumus F."/>
            <person name="Mayer C."/>
            <person name="Miller J."/>
            <person name="Monier A."/>
            <person name="Salamov A."/>
            <person name="Young J."/>
            <person name="Aguilar M."/>
            <person name="Claverie J.M."/>
            <person name="Frickenhaus S."/>
            <person name="Gonzalez K."/>
            <person name="Herman E.K."/>
            <person name="Lin Y.C."/>
            <person name="Napier J."/>
            <person name="Ogata H."/>
            <person name="Sarno A.F."/>
            <person name="Shmutz J."/>
            <person name="Schroeder D."/>
            <person name="de Vargas C."/>
            <person name="Verret F."/>
            <person name="von Dassow P."/>
            <person name="Valentin K."/>
            <person name="Van de Peer Y."/>
            <person name="Wheeler G."/>
            <person name="Dacks J.B."/>
            <person name="Delwiche C.F."/>
            <person name="Dyhrman S.T."/>
            <person name="Glockner G."/>
            <person name="John U."/>
            <person name="Richards T."/>
            <person name="Worden A.Z."/>
            <person name="Zhang X."/>
            <person name="Grigoriev I.V."/>
            <person name="Allen A.E."/>
            <person name="Bidle K."/>
            <person name="Borodovsky M."/>
            <person name="Bowler C."/>
            <person name="Brownlee C."/>
            <person name="Cock J.M."/>
            <person name="Elias M."/>
            <person name="Gladyshev V.N."/>
            <person name="Groth M."/>
            <person name="Guda C."/>
            <person name="Hadaegh A."/>
            <person name="Iglesias-Rodriguez M.D."/>
            <person name="Jenkins J."/>
            <person name="Jones B.M."/>
            <person name="Lawson T."/>
            <person name="Leese F."/>
            <person name="Lindquist E."/>
            <person name="Lobanov A."/>
            <person name="Lomsadze A."/>
            <person name="Malik S.B."/>
            <person name="Marsh M.E."/>
            <person name="Mackinder L."/>
            <person name="Mock T."/>
            <person name="Mueller-Roeber B."/>
            <person name="Pagarete A."/>
            <person name="Parker M."/>
            <person name="Probert I."/>
            <person name="Quesneville H."/>
            <person name="Raines C."/>
            <person name="Rensing S.A."/>
            <person name="Riano-Pachon D.M."/>
            <person name="Richier S."/>
            <person name="Rokitta S."/>
            <person name="Shiraiwa Y."/>
            <person name="Soanes D.M."/>
            <person name="van der Giezen M."/>
            <person name="Wahlund T.M."/>
            <person name="Williams B."/>
            <person name="Wilson W."/>
            <person name="Wolfe G."/>
            <person name="Wurch L.L."/>
        </authorList>
    </citation>
    <scope>NUCLEOTIDE SEQUENCE</scope>
</reference>
<dbReference type="AlphaFoldDB" id="A0A0D3J0A8"/>
<name>A0A0D3J0A8_EMIH1</name>
<evidence type="ECO:0000313" key="3">
    <source>
        <dbReference type="Proteomes" id="UP000013827"/>
    </source>
</evidence>
<sequence length="326" mass="33787">MTMRWYGAVDLALACKRCCPRLYGWLERAQTRLGSYGPDGAARSASAGSADNMLFTLGAEGPALGGSSGRRAQRHRSRVLRGAPTTPSSSSAAAALGLMPGPPGQPFGGSDFVASGGGAVAPQGGGGCSGGFTTGSAGAAEASPAGRKAGSAKSRASSKLERRRAAAREQAAKEHPPLSVLRNGLRRATLTYAAATILAAPFSFWYGDTPVDFMPYAVASDAAAIVYDGGGHFVTLLSQEATESLSIEPHLVVDLHSHRPDKYVRGTVAVCFFVARGRFMLELRDPAADDKGSPLVALVSNARGGWAAYTFKKERTGLKVNTGLKP</sequence>
<feature type="compositionally biased region" description="Low complexity" evidence="1">
    <location>
        <begin position="82"/>
        <end position="99"/>
    </location>
</feature>